<comment type="caution">
    <text evidence="2">The sequence shown here is derived from an EMBL/GenBank/DDBJ whole genome shotgun (WGS) entry which is preliminary data.</text>
</comment>
<sequence>MEKIVVEQIVDHLNNSPYTLNRMQFGFRKHHSTETAVCFFLENIKSKLDAGGVISAVFIDLRKAFDTLNHQILLTKLSHFNFSEGTHTNWIESYISARSQCVRIRNMKSTSRNNNLGVPQGSVLGPLLFSLFINDLPSCCPLNVTCQMYADDAVLNVHAKDRKHAAQELTDAMTNVYNWLEKSQLYLNISKTVCMYLSKRANTDSDPKVSVQGKTIESGTIQQLLFSTFKNNSVSYGSRSRTRLSQVLGNVESYDGVQRHSSRPVVCDDATFMNPLDNMKSKRVTKAADQKTAFTCCLTLHEPAATVSQHTHAHAQ</sequence>
<organism evidence="2 3">
    <name type="scientific">Scophthalmus maximus</name>
    <name type="common">Turbot</name>
    <name type="synonym">Psetta maxima</name>
    <dbReference type="NCBI Taxonomy" id="52904"/>
    <lineage>
        <taxon>Eukaryota</taxon>
        <taxon>Metazoa</taxon>
        <taxon>Chordata</taxon>
        <taxon>Craniata</taxon>
        <taxon>Vertebrata</taxon>
        <taxon>Euteleostomi</taxon>
        <taxon>Actinopterygii</taxon>
        <taxon>Neopterygii</taxon>
        <taxon>Teleostei</taxon>
        <taxon>Neoteleostei</taxon>
        <taxon>Acanthomorphata</taxon>
        <taxon>Carangaria</taxon>
        <taxon>Pleuronectiformes</taxon>
        <taxon>Pleuronectoidei</taxon>
        <taxon>Scophthalmidae</taxon>
        <taxon>Scophthalmus</taxon>
    </lineage>
</organism>
<evidence type="ECO:0000313" key="3">
    <source>
        <dbReference type="Proteomes" id="UP000438429"/>
    </source>
</evidence>
<dbReference type="Pfam" id="PF00078">
    <property type="entry name" value="RVT_1"/>
    <property type="match status" value="1"/>
</dbReference>
<evidence type="ECO:0000259" key="1">
    <source>
        <dbReference type="PROSITE" id="PS50878"/>
    </source>
</evidence>
<reference evidence="2 3" key="1">
    <citation type="submission" date="2019-06" db="EMBL/GenBank/DDBJ databases">
        <title>Draft genomes of female and male turbot (Scophthalmus maximus).</title>
        <authorList>
            <person name="Xu H."/>
            <person name="Xu X.-W."/>
            <person name="Shao C."/>
            <person name="Chen S."/>
        </authorList>
    </citation>
    <scope>NUCLEOTIDE SEQUENCE [LARGE SCALE GENOMIC DNA]</scope>
    <source>
        <strain evidence="2">Ysfricsl-2016a</strain>
        <tissue evidence="2">Blood</tissue>
    </source>
</reference>
<dbReference type="SUPFAM" id="SSF56672">
    <property type="entry name" value="DNA/RNA polymerases"/>
    <property type="match status" value="1"/>
</dbReference>
<dbReference type="PANTHER" id="PTHR33332">
    <property type="entry name" value="REVERSE TRANSCRIPTASE DOMAIN-CONTAINING PROTEIN"/>
    <property type="match status" value="1"/>
</dbReference>
<dbReference type="PROSITE" id="PS50878">
    <property type="entry name" value="RT_POL"/>
    <property type="match status" value="1"/>
</dbReference>
<dbReference type="CDD" id="cd01650">
    <property type="entry name" value="RT_nLTR_like"/>
    <property type="match status" value="1"/>
</dbReference>
<protein>
    <recommendedName>
        <fullName evidence="1">Reverse transcriptase domain-containing protein</fullName>
    </recommendedName>
</protein>
<accession>A0A6A4TFJ1</accession>
<dbReference type="AlphaFoldDB" id="A0A6A4TFJ1"/>
<gene>
    <name evidence="2" type="ORF">F2P81_004926</name>
</gene>
<dbReference type="InterPro" id="IPR043502">
    <property type="entry name" value="DNA/RNA_pol_sf"/>
</dbReference>
<name>A0A6A4TFJ1_SCOMX</name>
<evidence type="ECO:0000313" key="2">
    <source>
        <dbReference type="EMBL" id="KAF0043589.1"/>
    </source>
</evidence>
<dbReference type="InterPro" id="IPR000477">
    <property type="entry name" value="RT_dom"/>
</dbReference>
<dbReference type="EMBL" id="VEVO01000004">
    <property type="protein sequence ID" value="KAF0043589.1"/>
    <property type="molecule type" value="Genomic_DNA"/>
</dbReference>
<proteinExistence type="predicted"/>
<dbReference type="Proteomes" id="UP000438429">
    <property type="component" value="Unassembled WGS sequence"/>
</dbReference>
<feature type="domain" description="Reverse transcriptase" evidence="1">
    <location>
        <begin position="1"/>
        <end position="216"/>
    </location>
</feature>